<evidence type="ECO:0000256" key="5">
    <source>
        <dbReference type="ARBA" id="ARBA00023242"/>
    </source>
</evidence>
<dbReference type="InterPro" id="IPR035639">
    <property type="entry name" value="CPSF2_MBL"/>
</dbReference>
<dbReference type="GeneID" id="108670343"/>
<dbReference type="RefSeq" id="XP_018013297.1">
    <property type="nucleotide sequence ID" value="XM_018157808.2"/>
</dbReference>
<dbReference type="InterPro" id="IPR036866">
    <property type="entry name" value="RibonucZ/Hydroxyglut_hydro"/>
</dbReference>
<gene>
    <name evidence="9" type="primary">LOC108670343</name>
</gene>
<protein>
    <recommendedName>
        <fullName evidence="6">Cleavage and polyadenylation specificity factor subunit 2</fullName>
    </recommendedName>
    <alternativeName>
        <fullName evidence="6">Cleavage and polyadenylation specificity factor 100 kDa subunit</fullName>
    </alternativeName>
</protein>
<dbReference type="GO" id="GO:0006398">
    <property type="term" value="P:mRNA 3'-end processing by stem-loop binding and cleavage"/>
    <property type="evidence" value="ECO:0007669"/>
    <property type="project" value="InterPro"/>
</dbReference>
<dbReference type="KEGG" id="hazt:108670343"/>
<keyword evidence="3 6" id="KW-0507">mRNA processing</keyword>
<dbReference type="PANTHER" id="PTHR45922:SF1">
    <property type="entry name" value="CLEAVAGE AND POLYADENYLATION SPECIFICITY FACTOR SUBUNIT 2"/>
    <property type="match status" value="1"/>
</dbReference>
<dbReference type="Pfam" id="PF16661">
    <property type="entry name" value="Lactamase_B_6"/>
    <property type="match status" value="1"/>
</dbReference>
<name>A0A8B7NI27_HYAAZ</name>
<keyword evidence="5 6" id="KW-0539">Nucleus</keyword>
<keyword evidence="8" id="KW-1185">Reference proteome</keyword>
<evidence type="ECO:0000259" key="7">
    <source>
        <dbReference type="SMART" id="SM01027"/>
    </source>
</evidence>
<comment type="subcellular location">
    <subcellularLocation>
        <location evidence="1 6">Nucleus</location>
    </subcellularLocation>
</comment>
<dbReference type="Gene3D" id="3.40.50.10890">
    <property type="match status" value="1"/>
</dbReference>
<dbReference type="InterPro" id="IPR001279">
    <property type="entry name" value="Metallo-B-lactamas"/>
</dbReference>
<dbReference type="Pfam" id="PF13299">
    <property type="entry name" value="CPSF100_C"/>
    <property type="match status" value="1"/>
</dbReference>
<evidence type="ECO:0000256" key="6">
    <source>
        <dbReference type="RuleBase" id="RU365006"/>
    </source>
</evidence>
<dbReference type="OrthoDB" id="64353at2759"/>
<dbReference type="InterPro" id="IPR025069">
    <property type="entry name" value="Cpsf2_C"/>
</dbReference>
<evidence type="ECO:0000313" key="8">
    <source>
        <dbReference type="Proteomes" id="UP000694843"/>
    </source>
</evidence>
<dbReference type="Proteomes" id="UP000694843">
    <property type="component" value="Unplaced"/>
</dbReference>
<dbReference type="GO" id="GO:0005847">
    <property type="term" value="C:mRNA cleavage and polyadenylation specificity factor complex"/>
    <property type="evidence" value="ECO:0007669"/>
    <property type="project" value="InterPro"/>
</dbReference>
<dbReference type="OMA" id="CGWNDEF"/>
<keyword evidence="4 6" id="KW-0694">RNA-binding</keyword>
<dbReference type="FunFam" id="3.60.15.10:FF:000008">
    <property type="entry name" value="Cleavage and polyadenylation specificity factor subunit 2"/>
    <property type="match status" value="1"/>
</dbReference>
<dbReference type="AlphaFoldDB" id="A0A8B7NI27"/>
<proteinExistence type="inferred from homology"/>
<evidence type="ECO:0000256" key="3">
    <source>
        <dbReference type="ARBA" id="ARBA00022664"/>
    </source>
</evidence>
<organism evidence="8 9">
    <name type="scientific">Hyalella azteca</name>
    <name type="common">Amphipod</name>
    <dbReference type="NCBI Taxonomy" id="294128"/>
    <lineage>
        <taxon>Eukaryota</taxon>
        <taxon>Metazoa</taxon>
        <taxon>Ecdysozoa</taxon>
        <taxon>Arthropoda</taxon>
        <taxon>Crustacea</taxon>
        <taxon>Multicrustacea</taxon>
        <taxon>Malacostraca</taxon>
        <taxon>Eumalacostraca</taxon>
        <taxon>Peracarida</taxon>
        <taxon>Amphipoda</taxon>
        <taxon>Senticaudata</taxon>
        <taxon>Talitrida</taxon>
        <taxon>Talitroidea</taxon>
        <taxon>Hyalellidae</taxon>
        <taxon>Hyalella</taxon>
    </lineage>
</organism>
<accession>A0A8B7NI27</accession>
<comment type="similarity">
    <text evidence="2 6">Belongs to the metallo-beta-lactamase superfamily. RNA-metabolizing metallo-beta-lactamase-like family. CPSF2/YSH1 subfamily.</text>
</comment>
<reference evidence="9" key="1">
    <citation type="submission" date="2025-08" db="UniProtKB">
        <authorList>
            <consortium name="RefSeq"/>
        </authorList>
    </citation>
    <scope>IDENTIFICATION</scope>
    <source>
        <tissue evidence="9">Whole organism</tissue>
    </source>
</reference>
<evidence type="ECO:0000256" key="1">
    <source>
        <dbReference type="ARBA" id="ARBA00004123"/>
    </source>
</evidence>
<dbReference type="Pfam" id="PF10996">
    <property type="entry name" value="Beta-Casp"/>
    <property type="match status" value="1"/>
</dbReference>
<dbReference type="GO" id="GO:0003723">
    <property type="term" value="F:RNA binding"/>
    <property type="evidence" value="ECO:0007669"/>
    <property type="project" value="UniProtKB-KW"/>
</dbReference>
<dbReference type="CDD" id="cd16293">
    <property type="entry name" value="CPSF2-like_MBL-fold"/>
    <property type="match status" value="1"/>
</dbReference>
<feature type="domain" description="Beta-Casp" evidence="7">
    <location>
        <begin position="294"/>
        <end position="404"/>
    </location>
</feature>
<evidence type="ECO:0000313" key="9">
    <source>
        <dbReference type="RefSeq" id="XP_018013297.1"/>
    </source>
</evidence>
<sequence>MSSIVKFEGIWGVGSETPHCYLLTVDDFTFLLDCGWDEKFDKDYIDRLSKAINHVDCVLLSFPDPLHLGAFPYLVGKCQLSCPVYATIPVYKNGQMFMYDWYQSHHSYDEFELFDLDDVDAAFERIIQVKYHQSINMRGKGLGMSISALPAGHMLGGCMWRITRDGEEDILYAVDYNHKKERHLSGCELDKIFRPSLLITDAFNATYRPERRRQRDLKFVDLPYIISMDAVSPMQTCNLCKKQMVSNTSYHVMHFARQMVSNTSYHVMHFARQMVSNTSYHVMHFARQMVSNTSYHVMHFARQMVSNTSYHVMHFARQMIEWMSEKLTKSFDSSRSNPFSLKHVKFCHTLADLAQLPSPKVVLASFPDLECGFSRELFMQWAASSKNAIILTSRTGEGTLARRLIDNPNLRVFKLMEKRRVILEGEELEEHLAMLRQHRVMERMKDPVVDSSDEEEDPELQLLESGKHDIICLESKTVAGGQGPMRSRKHHHMFPYHEEKTRSDEYGEFINHADFEHLVPTLTEGDDDAAREPLQQLNRDIIGWSLERIIPSIIPPAQAVSPGRIILVRGSQATLNGHAGALRSVCPHTPIHTPVLGQVVLASTHTLMQQIQLSDPLLRSLKFFRTSGIRGAEVAWLDGITKKRKRTQQLEQVISSAESVDDELLVVEEAPPEKICAHDTVLINELRLSDFKQVLAKAGVMAEFNAGILWCANGTVALRKQEAGNIAVEGALTEDYFTVRELLYAQYALL</sequence>
<dbReference type="SMART" id="SM01027">
    <property type="entry name" value="Beta-Casp"/>
    <property type="match status" value="1"/>
</dbReference>
<dbReference type="CTD" id="53981"/>
<evidence type="ECO:0000256" key="2">
    <source>
        <dbReference type="ARBA" id="ARBA00010624"/>
    </source>
</evidence>
<dbReference type="PANTHER" id="PTHR45922">
    <property type="entry name" value="CLEAVAGE AND POLYADENYLATION SPECIFICITY FACTOR SUBUNIT 2"/>
    <property type="match status" value="1"/>
</dbReference>
<dbReference type="SUPFAM" id="SSF56281">
    <property type="entry name" value="Metallo-hydrolase/oxidoreductase"/>
    <property type="match status" value="1"/>
</dbReference>
<evidence type="ECO:0000256" key="4">
    <source>
        <dbReference type="ARBA" id="ARBA00022884"/>
    </source>
</evidence>
<dbReference type="Gene3D" id="3.60.15.10">
    <property type="entry name" value="Ribonuclease Z/Hydroxyacylglutathione hydrolase-like"/>
    <property type="match status" value="1"/>
</dbReference>
<dbReference type="InterPro" id="IPR022712">
    <property type="entry name" value="Beta_Casp"/>
</dbReference>
<dbReference type="InterPro" id="IPR027075">
    <property type="entry name" value="CPSF2"/>
</dbReference>